<comment type="caution">
    <text evidence="2">The sequence shown here is derived from an EMBL/GenBank/DDBJ whole genome shotgun (WGS) entry which is preliminary data.</text>
</comment>
<dbReference type="Gene3D" id="2.60.40.10">
    <property type="entry name" value="Immunoglobulins"/>
    <property type="match status" value="1"/>
</dbReference>
<protein>
    <recommendedName>
        <fullName evidence="4">Ig-like domain-containing protein</fullName>
    </recommendedName>
</protein>
<reference evidence="2 3" key="1">
    <citation type="submission" date="2023-01" db="EMBL/GenBank/DDBJ databases">
        <title>Trichodesmium-associated heterotrophic epibiont bacteria.</title>
        <authorList>
            <person name="Cleveland C.S."/>
            <person name="Webb E.A."/>
        </authorList>
    </citation>
    <scope>NUCLEOTIDE SEQUENCE [LARGE SCALE GENOMIC DNA]</scope>
    <source>
        <strain evidence="2 3">USCH2</strain>
    </source>
</reference>
<gene>
    <name evidence="2" type="ORF">PQI24_11630</name>
</gene>
<dbReference type="InterPro" id="IPR013783">
    <property type="entry name" value="Ig-like_fold"/>
</dbReference>
<organism evidence="2 3">
    <name type="scientific">Pseudoalteromonas lipolytica</name>
    <dbReference type="NCBI Taxonomy" id="570156"/>
    <lineage>
        <taxon>Bacteria</taxon>
        <taxon>Pseudomonadati</taxon>
        <taxon>Pseudomonadota</taxon>
        <taxon>Gammaproteobacteria</taxon>
        <taxon>Alteromonadales</taxon>
        <taxon>Pseudoalteromonadaceae</taxon>
        <taxon>Pseudoalteromonas</taxon>
    </lineage>
</organism>
<dbReference type="RefSeq" id="WP_199530015.1">
    <property type="nucleotide sequence ID" value="NZ_JAQPZS010000010.1"/>
</dbReference>
<evidence type="ECO:0000313" key="2">
    <source>
        <dbReference type="EMBL" id="MEJ6496688.1"/>
    </source>
</evidence>
<evidence type="ECO:0000313" key="3">
    <source>
        <dbReference type="Proteomes" id="UP001377972"/>
    </source>
</evidence>
<proteinExistence type="predicted"/>
<evidence type="ECO:0000256" key="1">
    <source>
        <dbReference type="SAM" id="SignalP"/>
    </source>
</evidence>
<keyword evidence="3" id="KW-1185">Reference proteome</keyword>
<dbReference type="Pfam" id="PF22352">
    <property type="entry name" value="K319L-like_PKD"/>
    <property type="match status" value="1"/>
</dbReference>
<feature type="chain" id="PRO_5047377890" description="Ig-like domain-containing protein" evidence="1">
    <location>
        <begin position="30"/>
        <end position="1165"/>
    </location>
</feature>
<evidence type="ECO:0008006" key="4">
    <source>
        <dbReference type="Google" id="ProtNLM"/>
    </source>
</evidence>
<sequence length="1165" mass="128785">MMSPPNFRSMNFIKQLLFAASIISLTACGGNNSNNEDDTPPVAEENKSPTVSINSDTELLEGEELVLQATATDSDGSISQYAWTQVSGPTLDLSGSDTSTLTITAPAVEEDADIVLALTVTDDDDATASAEVNIALKRKALKITFEGIVTDEPIVNSSVVVHIGDEQFEVTADALGRFSVDIEVDDSDANELVKLVAYGNNSINPGVEFVSQLKSISTLLAQAGADGKLSKEDNFGVNVTNVTTAEFALLTRDGADINSEEALDDALLAVDADEKLLLASLIKIIVDNENYELPEGVESTLDLVSNSEDIDNFVNTVESQEPGLIESTKEEIKEDDELVDQTVTSIVGEYILMQPQYYRASTAQLEFKADGTGYASLIDVDTSFNWSQQEQDITINLAEPVLINCSFSNDENDQQQEVCEYLVELDLIILLENDANRTVEFSRKTETRFSNSGEVYNSSESNYNATLIEQRQTLAVTADELIGTWVIDNLSEFGGYSSAVSIELLSGGTGTLTDNDKTPVSVTWQVDENQLLISNSAESINYDIAIWLVKNVQVGYQFAASLEAKTDDSSRTVTGLMVKDNQLSFTEADLLGKWTVYQGYNSPQTDLHYDVYDDGLMNFNLNQNFRSWQVSSDGEFLRYNYFTSNGIQPICPEDDVCQVYSEFSQRLLATNNGQNFTYRKYRFFNYDGTERPEDYSSHLRNFSVSKEYGVSKFAPYWLEENASYDENGYPINVGFIELYSPRERGVETIKVETIYNDELDEYKRRISFSYLGVLTEYDYSLASGKLMFNTSQAEVSDFDRYFLTVCVYAQSASCTEGDKQAWFFDKAMAEAQVDIDRPATEHPLDGAWQLADEPDVAVVLRDGKWIQIQAMADEGVDDAHPGFELGDFTWNESTGEFAVELSEDTNGSFGIDDAGSIIASVSADTLTLEIEGEGDVVLTRIYSLGNPLVGAYFDGSLDGDFFMGIFKEDGTFLELAHDTENDELGISGGYYNYDIENQKVFVDFYEKTYGSPIEEADPHFIVKAQGNFLQFKDGDDFGVMQRITRVIEQDSFIEVDLIGTHIFTYMAESGGVETSNIVIAEDGSASFELDGEVRSASWELHLGSLMMFSEATESQNYGYGVLMTPITTVDGGFSVETLGFEVPESYNDDDDPALHTFLSGSLIKQ</sequence>
<name>A0ABU8SUG4_9GAMM</name>
<keyword evidence="1" id="KW-0732">Signal</keyword>
<dbReference type="EMBL" id="JAQPZS010000010">
    <property type="protein sequence ID" value="MEJ6496688.1"/>
    <property type="molecule type" value="Genomic_DNA"/>
</dbReference>
<accession>A0ABU8SUG4</accession>
<feature type="signal peptide" evidence="1">
    <location>
        <begin position="1"/>
        <end position="29"/>
    </location>
</feature>
<dbReference type="Proteomes" id="UP001377972">
    <property type="component" value="Unassembled WGS sequence"/>
</dbReference>